<dbReference type="InterPro" id="IPR036390">
    <property type="entry name" value="WH_DNA-bd_sf"/>
</dbReference>
<reference evidence="4" key="1">
    <citation type="submission" date="2019-07" db="EMBL/GenBank/DDBJ databases">
        <title>Arthrobacter KR32 sp. nov., isolated from mountain cheese made of cows milk.</title>
        <authorList>
            <person name="Flegler A."/>
        </authorList>
    </citation>
    <scope>NUCLEOTIDE SEQUENCE [LARGE SCALE GENOMIC DNA]</scope>
    <source>
        <strain evidence="4">KR32</strain>
    </source>
</reference>
<organism evidence="3 4">
    <name type="scientific">Arthrobacter bussei</name>
    <dbReference type="NCBI Taxonomy" id="2594179"/>
    <lineage>
        <taxon>Bacteria</taxon>
        <taxon>Bacillati</taxon>
        <taxon>Actinomycetota</taxon>
        <taxon>Actinomycetes</taxon>
        <taxon>Micrococcales</taxon>
        <taxon>Micrococcaceae</taxon>
        <taxon>Arthrobacter</taxon>
    </lineage>
</organism>
<evidence type="ECO:0000313" key="3">
    <source>
        <dbReference type="EMBL" id="MPY09958.1"/>
    </source>
</evidence>
<dbReference type="SMART" id="SM00347">
    <property type="entry name" value="HTH_MARR"/>
    <property type="match status" value="1"/>
</dbReference>
<dbReference type="InterPro" id="IPR039422">
    <property type="entry name" value="MarR/SlyA-like"/>
</dbReference>
<dbReference type="GO" id="GO:0006950">
    <property type="term" value="P:response to stress"/>
    <property type="evidence" value="ECO:0007669"/>
    <property type="project" value="TreeGrafter"/>
</dbReference>
<dbReference type="SUPFAM" id="SSF46785">
    <property type="entry name" value="Winged helix' DNA-binding domain"/>
    <property type="match status" value="1"/>
</dbReference>
<comment type="caution">
    <text evidence="3">The sequence shown here is derived from an EMBL/GenBank/DDBJ whole genome shotgun (WGS) entry which is preliminary data.</text>
</comment>
<dbReference type="OrthoDB" id="9154853at2"/>
<gene>
    <name evidence="3" type="ORF">FNH21_04385</name>
</gene>
<dbReference type="PANTHER" id="PTHR33164:SF57">
    <property type="entry name" value="MARR-FAMILY TRANSCRIPTIONAL REGULATOR"/>
    <property type="match status" value="1"/>
</dbReference>
<dbReference type="EMBL" id="VJXX01000001">
    <property type="protein sequence ID" value="MPY09958.1"/>
    <property type="molecule type" value="Genomic_DNA"/>
</dbReference>
<dbReference type="AlphaFoldDB" id="A0A7X1NNH4"/>
<dbReference type="PANTHER" id="PTHR33164">
    <property type="entry name" value="TRANSCRIPTIONAL REGULATOR, MARR FAMILY"/>
    <property type="match status" value="1"/>
</dbReference>
<dbReference type="InterPro" id="IPR036388">
    <property type="entry name" value="WH-like_DNA-bd_sf"/>
</dbReference>
<evidence type="ECO:0000259" key="2">
    <source>
        <dbReference type="SMART" id="SM00347"/>
    </source>
</evidence>
<proteinExistence type="predicted"/>
<keyword evidence="4" id="KW-1185">Reference proteome</keyword>
<feature type="region of interest" description="Disordered" evidence="1">
    <location>
        <begin position="160"/>
        <end position="189"/>
    </location>
</feature>
<evidence type="ECO:0000256" key="1">
    <source>
        <dbReference type="SAM" id="MobiDB-lite"/>
    </source>
</evidence>
<dbReference type="CDD" id="cd00090">
    <property type="entry name" value="HTH_ARSR"/>
    <property type="match status" value="1"/>
</dbReference>
<feature type="domain" description="HTH marR-type" evidence="2">
    <location>
        <begin position="39"/>
        <end position="139"/>
    </location>
</feature>
<evidence type="ECO:0000313" key="4">
    <source>
        <dbReference type="Proteomes" id="UP000326464"/>
    </source>
</evidence>
<protein>
    <submittedName>
        <fullName evidence="3">Winged helix-turn-helix transcriptional regulator</fullName>
    </submittedName>
</protein>
<sequence length="189" mass="20093">MDGGVDPTVPGSRDSVLDGVQERAATMCRSEQLVCWSLARGIDPAMEPAAYSVLSASRTLGPCRVTDLAAVLGMSLPAVSGHVAVLVRLGLVERSAPVDDERSRPVRLTAEGVRRVDAARAVRRRSFRRQLEGWEPADVVELAGLLSRFNDAYLTAELPVPVTGTSGSDVSSRGSRDRRRPGVSPEGSG</sequence>
<dbReference type="Gene3D" id="1.10.10.10">
    <property type="entry name" value="Winged helix-like DNA-binding domain superfamily/Winged helix DNA-binding domain"/>
    <property type="match status" value="1"/>
</dbReference>
<dbReference type="InterPro" id="IPR011991">
    <property type="entry name" value="ArsR-like_HTH"/>
</dbReference>
<dbReference type="GO" id="GO:0003700">
    <property type="term" value="F:DNA-binding transcription factor activity"/>
    <property type="evidence" value="ECO:0007669"/>
    <property type="project" value="InterPro"/>
</dbReference>
<dbReference type="Proteomes" id="UP000326464">
    <property type="component" value="Unassembled WGS sequence"/>
</dbReference>
<feature type="compositionally biased region" description="Low complexity" evidence="1">
    <location>
        <begin position="160"/>
        <end position="173"/>
    </location>
</feature>
<name>A0A7X1NNH4_9MICC</name>
<dbReference type="InterPro" id="IPR000835">
    <property type="entry name" value="HTH_MarR-typ"/>
</dbReference>
<dbReference type="RefSeq" id="WP_152812552.1">
    <property type="nucleotide sequence ID" value="NZ_VJXX01000001.1"/>
</dbReference>
<accession>A0A7X1NNH4</accession>
<dbReference type="Pfam" id="PF12802">
    <property type="entry name" value="MarR_2"/>
    <property type="match status" value="1"/>
</dbReference>